<organism evidence="1 2">
    <name type="scientific">Moniliophthora roreri</name>
    <name type="common">Frosty pod rot fungus</name>
    <name type="synonym">Monilia roreri</name>
    <dbReference type="NCBI Taxonomy" id="221103"/>
    <lineage>
        <taxon>Eukaryota</taxon>
        <taxon>Fungi</taxon>
        <taxon>Dikarya</taxon>
        <taxon>Basidiomycota</taxon>
        <taxon>Agaricomycotina</taxon>
        <taxon>Agaricomycetes</taxon>
        <taxon>Agaricomycetidae</taxon>
        <taxon>Agaricales</taxon>
        <taxon>Marasmiineae</taxon>
        <taxon>Marasmiaceae</taxon>
        <taxon>Moniliophthora</taxon>
    </lineage>
</organism>
<name>A0A0W0G9B0_MONRR</name>
<dbReference type="Proteomes" id="UP000054988">
    <property type="component" value="Unassembled WGS sequence"/>
</dbReference>
<dbReference type="EMBL" id="LATX01000781">
    <property type="protein sequence ID" value="KTB45096.1"/>
    <property type="molecule type" value="Genomic_DNA"/>
</dbReference>
<gene>
    <name evidence="1" type="ORF">WG66_2327</name>
</gene>
<comment type="caution">
    <text evidence="1">The sequence shown here is derived from an EMBL/GenBank/DDBJ whole genome shotgun (WGS) entry which is preliminary data.</text>
</comment>
<reference evidence="1 2" key="1">
    <citation type="submission" date="2015-12" db="EMBL/GenBank/DDBJ databases">
        <title>Draft genome sequence of Moniliophthora roreri, the causal agent of frosty pod rot of cacao.</title>
        <authorList>
            <person name="Aime M.C."/>
            <person name="Diaz-Valderrama J.R."/>
            <person name="Kijpornyongpan T."/>
            <person name="Phillips-Mora W."/>
        </authorList>
    </citation>
    <scope>NUCLEOTIDE SEQUENCE [LARGE SCALE GENOMIC DNA]</scope>
    <source>
        <strain evidence="1 2">MCA 2952</strain>
    </source>
</reference>
<protein>
    <submittedName>
        <fullName evidence="1">Uncharacterized protein</fullName>
    </submittedName>
</protein>
<evidence type="ECO:0000313" key="1">
    <source>
        <dbReference type="EMBL" id="KTB45096.1"/>
    </source>
</evidence>
<proteinExistence type="predicted"/>
<evidence type="ECO:0000313" key="2">
    <source>
        <dbReference type="Proteomes" id="UP000054988"/>
    </source>
</evidence>
<accession>A0A0W0G9B0</accession>
<dbReference type="AlphaFoldDB" id="A0A0W0G9B0"/>
<sequence>MSSSSLGWRPIHSENGYVSVSSRWNNVVHRCVCHHGIAYDSRAYSHNSGGCDAVYGCIDVFYHLFPRAPKHKRVLRDTRGGIHKSGIDI</sequence>